<dbReference type="PANTHER" id="PTHR12526">
    <property type="entry name" value="GLYCOSYLTRANSFERASE"/>
    <property type="match status" value="1"/>
</dbReference>
<proteinExistence type="predicted"/>
<organism evidence="3 4">
    <name type="scientific">Dialister hominis</name>
    <dbReference type="NCBI Taxonomy" id="2582419"/>
    <lineage>
        <taxon>Bacteria</taxon>
        <taxon>Bacillati</taxon>
        <taxon>Bacillota</taxon>
        <taxon>Negativicutes</taxon>
        <taxon>Veillonellales</taxon>
        <taxon>Veillonellaceae</taxon>
        <taxon>Dialister</taxon>
    </lineage>
</organism>
<name>A0A8D4UVK2_9FIRM</name>
<reference evidence="4" key="1">
    <citation type="submission" date="2019-05" db="EMBL/GenBank/DDBJ databases">
        <title>Complete genome sequencing of Dialister sp. strain 5BBH33.</title>
        <authorList>
            <person name="Sakamoto M."/>
            <person name="Murakami T."/>
            <person name="Mori H."/>
        </authorList>
    </citation>
    <scope>NUCLEOTIDE SEQUENCE [LARGE SCALE GENOMIC DNA]</scope>
    <source>
        <strain evidence="4">5BBH33</strain>
    </source>
</reference>
<dbReference type="AlphaFoldDB" id="A0A8D4UVK2"/>
<feature type="domain" description="Glycosyl transferase family 1" evidence="1">
    <location>
        <begin position="205"/>
        <end position="369"/>
    </location>
</feature>
<dbReference type="KEGG" id="dho:Dia5BBH33_17230"/>
<dbReference type="GO" id="GO:0016757">
    <property type="term" value="F:glycosyltransferase activity"/>
    <property type="evidence" value="ECO:0007669"/>
    <property type="project" value="InterPro"/>
</dbReference>
<keyword evidence="3" id="KW-0808">Transferase</keyword>
<dbReference type="Gene3D" id="3.40.50.2000">
    <property type="entry name" value="Glycogen Phosphorylase B"/>
    <property type="match status" value="2"/>
</dbReference>
<evidence type="ECO:0000313" key="3">
    <source>
        <dbReference type="EMBL" id="BBK25788.1"/>
    </source>
</evidence>
<dbReference type="Pfam" id="PF00534">
    <property type="entry name" value="Glycos_transf_1"/>
    <property type="match status" value="1"/>
</dbReference>
<protein>
    <submittedName>
        <fullName evidence="3">Glycosyl transferase</fullName>
    </submittedName>
</protein>
<dbReference type="InterPro" id="IPR028098">
    <property type="entry name" value="Glyco_trans_4-like_N"/>
</dbReference>
<dbReference type="GeneID" id="92716942"/>
<accession>A0A8D4UVK2</accession>
<evidence type="ECO:0000259" key="1">
    <source>
        <dbReference type="Pfam" id="PF00534"/>
    </source>
</evidence>
<dbReference type="Proteomes" id="UP000320585">
    <property type="component" value="Chromosome"/>
</dbReference>
<dbReference type="EMBL" id="AP019697">
    <property type="protein sequence ID" value="BBK25788.1"/>
    <property type="molecule type" value="Genomic_DNA"/>
</dbReference>
<dbReference type="InterPro" id="IPR001296">
    <property type="entry name" value="Glyco_trans_1"/>
</dbReference>
<dbReference type="Pfam" id="PF13439">
    <property type="entry name" value="Glyco_transf_4"/>
    <property type="match status" value="1"/>
</dbReference>
<dbReference type="OrthoDB" id="267399at2"/>
<dbReference type="RefSeq" id="WP_143332805.1">
    <property type="nucleotide sequence ID" value="NZ_AP019697.1"/>
</dbReference>
<feature type="domain" description="Glycosyltransferase subfamily 4-like N-terminal" evidence="2">
    <location>
        <begin position="16"/>
        <end position="197"/>
    </location>
</feature>
<evidence type="ECO:0000313" key="4">
    <source>
        <dbReference type="Proteomes" id="UP000320585"/>
    </source>
</evidence>
<sequence>MKIVLGRVHQMRGLNGGMENVCARMANEMIKRGHDVTVISDDPDGGMMYFQYDESTHFVNLADYGEEKAPVRQALFKVMRELARPVSKGAAMSWKNRGRALRMRGSIQRALEEANPDVIVSFEASSSALFLDAMGKNHLPLVTMFHFPTAMAVNWDDPQERQALLDSDVVQVLMNADIDSLKKRLPKARAFRIPNAVPQYSKEADPGKERTRHTIIDVARLTREQKQPHVLITAFSLLAKEFPDWDLEFWGVDPGDGSYQKYLSDLVGKLGLNDRVFFRGVTTDVLSVYLNSDIFAIPSSFEGFGLAMTEAMSAGLPAVGFKSCDAVNEIIRDEVSGFLTDDGPEAYAEALRKLMADPMLRKKMGHAAKLEMEEFSPERVWDEWEKLLSKLVQNKKQ</sequence>
<gene>
    <name evidence="3" type="ORF">Dia5BBH33_17230</name>
</gene>
<dbReference type="SUPFAM" id="SSF53756">
    <property type="entry name" value="UDP-Glycosyltransferase/glycogen phosphorylase"/>
    <property type="match status" value="1"/>
</dbReference>
<evidence type="ECO:0000259" key="2">
    <source>
        <dbReference type="Pfam" id="PF13439"/>
    </source>
</evidence>
<dbReference type="PANTHER" id="PTHR12526:SF630">
    <property type="entry name" value="GLYCOSYLTRANSFERASE"/>
    <property type="match status" value="1"/>
</dbReference>
<keyword evidence="4" id="KW-1185">Reference proteome</keyword>